<feature type="domain" description="TIR" evidence="1">
    <location>
        <begin position="3"/>
        <end position="152"/>
    </location>
</feature>
<evidence type="ECO:0000313" key="3">
    <source>
        <dbReference type="Proteomes" id="UP000198744"/>
    </source>
</evidence>
<dbReference type="GO" id="GO:0007165">
    <property type="term" value="P:signal transduction"/>
    <property type="evidence" value="ECO:0007669"/>
    <property type="project" value="InterPro"/>
</dbReference>
<keyword evidence="3" id="KW-1185">Reference proteome</keyword>
<dbReference type="RefSeq" id="WP_093882859.1">
    <property type="nucleotide sequence ID" value="NZ_FOBS01000006.1"/>
</dbReference>
<dbReference type="Proteomes" id="UP000198744">
    <property type="component" value="Unassembled WGS sequence"/>
</dbReference>
<dbReference type="OrthoDB" id="122965at2"/>
<name>A0A1H7WIR3_9BACT</name>
<dbReference type="PROSITE" id="PS50104">
    <property type="entry name" value="TIR"/>
    <property type="match status" value="1"/>
</dbReference>
<proteinExistence type="predicted"/>
<dbReference type="Gene3D" id="3.40.50.10140">
    <property type="entry name" value="Toll/interleukin-1 receptor homology (TIR) domain"/>
    <property type="match status" value="1"/>
</dbReference>
<reference evidence="2 3" key="1">
    <citation type="submission" date="2016-10" db="EMBL/GenBank/DDBJ databases">
        <authorList>
            <person name="de Groot N.N."/>
        </authorList>
    </citation>
    <scope>NUCLEOTIDE SEQUENCE [LARGE SCALE GENOMIC DNA]</scope>
    <source>
        <strain evidence="2 3">DSM 8423</strain>
    </source>
</reference>
<dbReference type="AlphaFoldDB" id="A0A1H7WIR3"/>
<protein>
    <submittedName>
        <fullName evidence="2">TIR domain-containing protein</fullName>
    </submittedName>
</protein>
<dbReference type="SUPFAM" id="SSF52200">
    <property type="entry name" value="Toll/Interleukin receptor TIR domain"/>
    <property type="match status" value="1"/>
</dbReference>
<sequence length="286" mass="32280">MTSRFSVFISHVSEDEAVAVMLKNSIERVFLNSDVFVSGRDLKGGEIWIKEIREKLRQSSVIIALVTEFSRDSNWVLFEAGSGFIENKSIPLCVPPLLISNLTPPLSLLQAREYNKEGLKKILQDIANVTGLRIPQEIPGISEEIAELKKYLSLRNKGTDEKRAVGPNNVPSNKRGKVCKEDADIKSKISEIERRLKEFLISQLLTVDPTYEIPRKQDLDTMKLNELGEIARYANIPFDFFILARLGIEAMSVPTSDSPEWTKQNRIKGLESIIKDMSKYIKGGNI</sequence>
<accession>A0A1H7WIR3</accession>
<gene>
    <name evidence="2" type="ORF">SAMN04489760_106167</name>
</gene>
<dbReference type="EMBL" id="FOBS01000006">
    <property type="protein sequence ID" value="SEM20919.1"/>
    <property type="molecule type" value="Genomic_DNA"/>
</dbReference>
<dbReference type="InterPro" id="IPR000157">
    <property type="entry name" value="TIR_dom"/>
</dbReference>
<evidence type="ECO:0000259" key="1">
    <source>
        <dbReference type="PROSITE" id="PS50104"/>
    </source>
</evidence>
<organism evidence="2 3">
    <name type="scientific">Syntrophus gentianae</name>
    <dbReference type="NCBI Taxonomy" id="43775"/>
    <lineage>
        <taxon>Bacteria</taxon>
        <taxon>Pseudomonadati</taxon>
        <taxon>Thermodesulfobacteriota</taxon>
        <taxon>Syntrophia</taxon>
        <taxon>Syntrophales</taxon>
        <taxon>Syntrophaceae</taxon>
        <taxon>Syntrophus</taxon>
    </lineage>
</organism>
<dbReference type="Pfam" id="PF13676">
    <property type="entry name" value="TIR_2"/>
    <property type="match status" value="1"/>
</dbReference>
<dbReference type="InterPro" id="IPR035897">
    <property type="entry name" value="Toll_tir_struct_dom_sf"/>
</dbReference>
<evidence type="ECO:0000313" key="2">
    <source>
        <dbReference type="EMBL" id="SEM20919.1"/>
    </source>
</evidence>